<accession>A0A2M7RH28</accession>
<reference evidence="8 9" key="1">
    <citation type="submission" date="2017-09" db="EMBL/GenBank/DDBJ databases">
        <title>Depth-based differentiation of microbial function through sediment-hosted aquifers and enrichment of novel symbionts in the deep terrestrial subsurface.</title>
        <authorList>
            <person name="Probst A.J."/>
            <person name="Ladd B."/>
            <person name="Jarett J.K."/>
            <person name="Geller-Mcgrath D.E."/>
            <person name="Sieber C.M."/>
            <person name="Emerson J.B."/>
            <person name="Anantharaman K."/>
            <person name="Thomas B.C."/>
            <person name="Malmstrom R."/>
            <person name="Stieglmeier M."/>
            <person name="Klingl A."/>
            <person name="Woyke T."/>
            <person name="Ryan C.M."/>
            <person name="Banfield J.F."/>
        </authorList>
    </citation>
    <scope>NUCLEOTIDE SEQUENCE [LARGE SCALE GENOMIC DNA]</scope>
    <source>
        <strain evidence="8">CG_4_10_14_0_8_um_filter_42_10</strain>
    </source>
</reference>
<comment type="catalytic activity">
    <reaction evidence="7">
        <text>a peptidoglycan chain = a peptidoglycan chain with N-acetyl-1,6-anhydromuramyl-[peptide] at the reducing end + a peptidoglycan chain with N-acetylglucosamine at the non-reducing end.</text>
        <dbReference type="EC" id="4.2.2.29"/>
    </reaction>
</comment>
<evidence type="ECO:0000256" key="3">
    <source>
        <dbReference type="ARBA" id="ARBA00022989"/>
    </source>
</evidence>
<comment type="similarity">
    <text evidence="7">Belongs to the transglycosylase MltG family.</text>
</comment>
<dbReference type="Pfam" id="PF02618">
    <property type="entry name" value="YceG"/>
    <property type="match status" value="1"/>
</dbReference>
<dbReference type="PANTHER" id="PTHR30518:SF2">
    <property type="entry name" value="ENDOLYTIC MUREIN TRANSGLYCOSYLASE"/>
    <property type="match status" value="1"/>
</dbReference>
<dbReference type="GO" id="GO:0005886">
    <property type="term" value="C:plasma membrane"/>
    <property type="evidence" value="ECO:0007669"/>
    <property type="project" value="UniProtKB-UniRule"/>
</dbReference>
<name>A0A2M7RH28_9BACT</name>
<dbReference type="GO" id="GO:0071555">
    <property type="term" value="P:cell wall organization"/>
    <property type="evidence" value="ECO:0007669"/>
    <property type="project" value="UniProtKB-KW"/>
</dbReference>
<evidence type="ECO:0000256" key="6">
    <source>
        <dbReference type="ARBA" id="ARBA00023316"/>
    </source>
</evidence>
<keyword evidence="1 7" id="KW-1003">Cell membrane</keyword>
<comment type="caution">
    <text evidence="8">The sequence shown here is derived from an EMBL/GenBank/DDBJ whole genome shotgun (WGS) entry which is preliminary data.</text>
</comment>
<evidence type="ECO:0000256" key="4">
    <source>
        <dbReference type="ARBA" id="ARBA00023136"/>
    </source>
</evidence>
<evidence type="ECO:0000256" key="7">
    <source>
        <dbReference type="HAMAP-Rule" id="MF_02065"/>
    </source>
</evidence>
<dbReference type="EC" id="4.2.2.29" evidence="7"/>
<dbReference type="CDD" id="cd08010">
    <property type="entry name" value="MltG_like"/>
    <property type="match status" value="1"/>
</dbReference>
<keyword evidence="2 7" id="KW-0812">Transmembrane</keyword>
<keyword evidence="6 7" id="KW-0961">Cell wall biogenesis/degradation</keyword>
<evidence type="ECO:0000256" key="2">
    <source>
        <dbReference type="ARBA" id="ARBA00022692"/>
    </source>
</evidence>
<dbReference type="Proteomes" id="UP000230779">
    <property type="component" value="Unassembled WGS sequence"/>
</dbReference>
<protein>
    <recommendedName>
        <fullName evidence="7">Endolytic murein transglycosylase</fullName>
        <ecNumber evidence="7">4.2.2.29</ecNumber>
    </recommendedName>
    <alternativeName>
        <fullName evidence="7">Peptidoglycan lytic transglycosylase</fullName>
    </alternativeName>
    <alternativeName>
        <fullName evidence="7">Peptidoglycan polymerization terminase</fullName>
    </alternativeName>
</protein>
<sequence length="357" mass="40146">MTKKIILAILAVLILVGAGGFIYFLNQISMPVSAKAEEKFFVIESGQGVHAISDNLKKEGLIKNSFIFETYLWFKKYGNKLQAGEYSFPQNLNMVDLSRILVSGEALSKERVIKIIEGWSSVEIAEYLADFYAEDNASSGKSEEALKKKFLTDFAESVSTTDSRELIPDKTYSFLADKPADQGLEGYLFPDTYRIYKNAEISTIVEKMLDNFSQKLTSEMKAEMERQGKTIFDIITMASIVEKEVRGEGDRKIAAGIFYKRMEEGIPLESDATVNYITGKQALQPTYDDTRQDSPYNTYLNQGLPPGPICNPGLDAIEAAIYPETTDYLYFLTKPDGSTVFSKTYEEHLANKNKYLN</sequence>
<keyword evidence="5 7" id="KW-0456">Lyase</keyword>
<dbReference type="HAMAP" id="MF_02065">
    <property type="entry name" value="MltG"/>
    <property type="match status" value="1"/>
</dbReference>
<keyword evidence="3 7" id="KW-1133">Transmembrane helix</keyword>
<proteinExistence type="inferred from homology"/>
<evidence type="ECO:0000256" key="5">
    <source>
        <dbReference type="ARBA" id="ARBA00023239"/>
    </source>
</evidence>
<feature type="site" description="Important for catalytic activity" evidence="7">
    <location>
        <position position="244"/>
    </location>
</feature>
<dbReference type="AlphaFoldDB" id="A0A2M7RH28"/>
<dbReference type="Gene3D" id="3.30.160.60">
    <property type="entry name" value="Classic Zinc Finger"/>
    <property type="match status" value="1"/>
</dbReference>
<dbReference type="EMBL" id="PFMD01000059">
    <property type="protein sequence ID" value="PIY96058.1"/>
    <property type="molecule type" value="Genomic_DNA"/>
</dbReference>
<evidence type="ECO:0000313" key="8">
    <source>
        <dbReference type="EMBL" id="PIY96058.1"/>
    </source>
</evidence>
<dbReference type="Gene3D" id="3.30.1490.480">
    <property type="entry name" value="Endolytic murein transglycosylase"/>
    <property type="match status" value="1"/>
</dbReference>
<keyword evidence="4 7" id="KW-0472">Membrane</keyword>
<dbReference type="InterPro" id="IPR003770">
    <property type="entry name" value="MLTG-like"/>
</dbReference>
<evidence type="ECO:0000256" key="1">
    <source>
        <dbReference type="ARBA" id="ARBA00022475"/>
    </source>
</evidence>
<dbReference type="PANTHER" id="PTHR30518">
    <property type="entry name" value="ENDOLYTIC MUREIN TRANSGLYCOSYLASE"/>
    <property type="match status" value="1"/>
</dbReference>
<dbReference type="NCBIfam" id="TIGR00247">
    <property type="entry name" value="endolytic transglycosylase MltG"/>
    <property type="match status" value="1"/>
</dbReference>
<dbReference type="GO" id="GO:0009252">
    <property type="term" value="P:peptidoglycan biosynthetic process"/>
    <property type="evidence" value="ECO:0007669"/>
    <property type="project" value="UniProtKB-UniRule"/>
</dbReference>
<comment type="function">
    <text evidence="7">Functions as a peptidoglycan terminase that cleaves nascent peptidoglycan strands endolytically to terminate their elongation.</text>
</comment>
<evidence type="ECO:0000313" key="9">
    <source>
        <dbReference type="Proteomes" id="UP000230779"/>
    </source>
</evidence>
<dbReference type="GO" id="GO:0008932">
    <property type="term" value="F:lytic endotransglycosylase activity"/>
    <property type="evidence" value="ECO:0007669"/>
    <property type="project" value="UniProtKB-UniRule"/>
</dbReference>
<organism evidence="8 9">
    <name type="scientific">Candidatus Kerfeldbacteria bacterium CG_4_10_14_0_8_um_filter_42_10</name>
    <dbReference type="NCBI Taxonomy" id="2014248"/>
    <lineage>
        <taxon>Bacteria</taxon>
        <taxon>Candidatus Kerfeldiibacteriota</taxon>
    </lineage>
</organism>
<gene>
    <name evidence="7" type="primary">mltG</name>
    <name evidence="8" type="ORF">COY66_05140</name>
</gene>